<evidence type="ECO:0000256" key="1">
    <source>
        <dbReference type="SAM" id="MobiDB-lite"/>
    </source>
</evidence>
<dbReference type="KEGG" id="elut:CKA38_14600"/>
<dbReference type="AlphaFoldDB" id="A0A2U8E677"/>
<organism evidence="2 3">
    <name type="scientific">Ereboglobus luteus</name>
    <dbReference type="NCBI Taxonomy" id="1796921"/>
    <lineage>
        <taxon>Bacteria</taxon>
        <taxon>Pseudomonadati</taxon>
        <taxon>Verrucomicrobiota</taxon>
        <taxon>Opitutia</taxon>
        <taxon>Opitutales</taxon>
        <taxon>Opitutaceae</taxon>
        <taxon>Ereboglobus</taxon>
    </lineage>
</organism>
<evidence type="ECO:0000313" key="2">
    <source>
        <dbReference type="EMBL" id="AWI10320.1"/>
    </source>
</evidence>
<feature type="compositionally biased region" description="Acidic residues" evidence="1">
    <location>
        <begin position="408"/>
        <end position="425"/>
    </location>
</feature>
<proteinExistence type="predicted"/>
<dbReference type="EMBL" id="CP023004">
    <property type="protein sequence ID" value="AWI10320.1"/>
    <property type="molecule type" value="Genomic_DNA"/>
</dbReference>
<gene>
    <name evidence="2" type="ORF">CKA38_14600</name>
</gene>
<dbReference type="Proteomes" id="UP000244896">
    <property type="component" value="Chromosome"/>
</dbReference>
<keyword evidence="3" id="KW-1185">Reference proteome</keyword>
<dbReference type="RefSeq" id="WP_108826223.1">
    <property type="nucleotide sequence ID" value="NZ_CP023004.1"/>
</dbReference>
<dbReference type="OrthoDB" id="9815856at2"/>
<reference evidence="2 3" key="1">
    <citation type="journal article" date="2018" name="Syst. Appl. Microbiol.">
        <title>Ereboglobus luteus gen. nov. sp. nov. from cockroach guts, and new insights into the oxygen relationship of the genera Opitutus and Didymococcus (Verrucomicrobia: Opitutaceae).</title>
        <authorList>
            <person name="Tegtmeier D."/>
            <person name="Belitz A."/>
            <person name="Radek R."/>
            <person name="Heimerl T."/>
            <person name="Brune A."/>
        </authorList>
    </citation>
    <scope>NUCLEOTIDE SEQUENCE [LARGE SCALE GENOMIC DNA]</scope>
    <source>
        <strain evidence="2 3">Ho45</strain>
    </source>
</reference>
<protein>
    <submittedName>
        <fullName evidence="2">Uncharacterized protein</fullName>
    </submittedName>
</protein>
<evidence type="ECO:0000313" key="3">
    <source>
        <dbReference type="Proteomes" id="UP000244896"/>
    </source>
</evidence>
<feature type="region of interest" description="Disordered" evidence="1">
    <location>
        <begin position="404"/>
        <end position="425"/>
    </location>
</feature>
<name>A0A2U8E677_9BACT</name>
<accession>A0A2U8E677</accession>
<sequence>MPNTINNNGIQTKPLDEIIESIVEGADGKPGLKAIYGPDINIDSDTPDGQLVNIFALAVKDVLDLAVQTYNSFDPDLAIGRSLDMRCAINGIERQGASYTETTVAITTDRAVTLHGLDNADDTPFTVSDGEGNRYVLKNTAVLSDPVDAEELDFRAEEAGAVICLADTITKQITITPGVTAVNNPNPPKITGVNEESDYSLRSRRSRALSLPAVGTVDGILSSILDVKDVTEAIVYENTSNIEEGGIPAHSIWCIVEGGKKEDIAQAIYMKRNAGCGMKGETKGIIKQENGIEFNVCFDRPIEQPLWIRFNTITIDGGRIASKDYLRNQLVEKLRYSIHQNADITTIAKLAREIVPDVVICDAEVSADNDRPINEKAFHAYVEPESRSHRFVVGKNRIIIDGVVGSDDSGEIDPEDDPDNENENG</sequence>